<feature type="domain" description="Tetratricopeptide SHNi-TPR" evidence="4">
    <location>
        <begin position="160"/>
        <end position="194"/>
    </location>
</feature>
<sequence>MAMLAEITEDSTFIRGRQFLNDGDCDDAIELFEKLLQSVIESSGELSLAAGPIYMQYGNALLMKAEESSQVFGESVETKPAESGEQATGLAVDSGESEETEDLPAAGKDPSAKYPEQQQQQASDAVEDTEIAWEVLEVARGIFEKHRTSNPEVIEWLGKVHLRLGDLQKLNGNFVDAARDYERCLELRNRIIPANDRRIADVHYSLAQVHEYCAAEPDHADRADDLTQQSMTHYKSCLNIFAAILAERESSPNGNGKGTAGVCDQEQTASQLADIAEYRDILVELQETIDALEQGSRLKVLEMKQSVAGPQGVTTNGFGAPATPGAGVETIGFGRPSIAPGVGVETIGFGRPITASNSSTERRPEPMMLAVKKKTKRPLEDVTESLSSNSCQVNGL</sequence>
<evidence type="ECO:0000313" key="5">
    <source>
        <dbReference type="EMBL" id="CAD9457578.1"/>
    </source>
</evidence>
<dbReference type="InterPro" id="IPR051730">
    <property type="entry name" value="NASP-like"/>
</dbReference>
<dbReference type="Pfam" id="PF10516">
    <property type="entry name" value="SHNi-TPR"/>
    <property type="match status" value="1"/>
</dbReference>
<evidence type="ECO:0000256" key="2">
    <source>
        <dbReference type="ARBA" id="ARBA00022803"/>
    </source>
</evidence>
<dbReference type="PANTHER" id="PTHR15081:SF1">
    <property type="entry name" value="NUCLEAR AUTOANTIGENIC SPERM PROTEIN"/>
    <property type="match status" value="1"/>
</dbReference>
<gene>
    <name evidence="5" type="ORF">DSPE1174_LOCUS23371</name>
</gene>
<evidence type="ECO:0000256" key="3">
    <source>
        <dbReference type="SAM" id="MobiDB-lite"/>
    </source>
</evidence>
<dbReference type="InterPro" id="IPR011990">
    <property type="entry name" value="TPR-like_helical_dom_sf"/>
</dbReference>
<evidence type="ECO:0000259" key="4">
    <source>
        <dbReference type="Pfam" id="PF10516"/>
    </source>
</evidence>
<organism evidence="5">
    <name type="scientific">Octactis speculum</name>
    <dbReference type="NCBI Taxonomy" id="3111310"/>
    <lineage>
        <taxon>Eukaryota</taxon>
        <taxon>Sar</taxon>
        <taxon>Stramenopiles</taxon>
        <taxon>Ochrophyta</taxon>
        <taxon>Dictyochophyceae</taxon>
        <taxon>Dictyochales</taxon>
        <taxon>Dictyochaceae</taxon>
        <taxon>Octactis</taxon>
    </lineage>
</organism>
<name>A0A7S2DN85_9STRA</name>
<dbReference type="Gene3D" id="1.25.40.10">
    <property type="entry name" value="Tetratricopeptide repeat domain"/>
    <property type="match status" value="1"/>
</dbReference>
<reference evidence="5" key="1">
    <citation type="submission" date="2021-01" db="EMBL/GenBank/DDBJ databases">
        <authorList>
            <person name="Corre E."/>
            <person name="Pelletier E."/>
            <person name="Niang G."/>
            <person name="Scheremetjew M."/>
            <person name="Finn R."/>
            <person name="Kale V."/>
            <person name="Holt S."/>
            <person name="Cochrane G."/>
            <person name="Meng A."/>
            <person name="Brown T."/>
            <person name="Cohen L."/>
        </authorList>
    </citation>
    <scope>NUCLEOTIDE SEQUENCE</scope>
    <source>
        <strain evidence="5">CCMP1381</strain>
    </source>
</reference>
<dbReference type="AlphaFoldDB" id="A0A7S2DN85"/>
<feature type="region of interest" description="Disordered" evidence="3">
    <location>
        <begin position="373"/>
        <end position="396"/>
    </location>
</feature>
<dbReference type="GO" id="GO:0034080">
    <property type="term" value="P:CENP-A containing chromatin assembly"/>
    <property type="evidence" value="ECO:0007669"/>
    <property type="project" value="TreeGrafter"/>
</dbReference>
<feature type="region of interest" description="Disordered" evidence="3">
    <location>
        <begin position="73"/>
        <end position="126"/>
    </location>
</feature>
<proteinExistence type="predicted"/>
<protein>
    <recommendedName>
        <fullName evidence="4">Tetratricopeptide SHNi-TPR domain-containing protein</fullName>
    </recommendedName>
</protein>
<dbReference type="EMBL" id="HBGS01045250">
    <property type="protein sequence ID" value="CAD9457578.1"/>
    <property type="molecule type" value="Transcribed_RNA"/>
</dbReference>
<dbReference type="PANTHER" id="PTHR15081">
    <property type="entry name" value="NUCLEAR AUTOANTIGENIC SPERM PROTEIN NASP -RELATED"/>
    <property type="match status" value="1"/>
</dbReference>
<dbReference type="InterPro" id="IPR019544">
    <property type="entry name" value="Tetratricopeptide_SHNi-TPR_dom"/>
</dbReference>
<evidence type="ECO:0000256" key="1">
    <source>
        <dbReference type="ARBA" id="ARBA00022737"/>
    </source>
</evidence>
<accession>A0A7S2DN85</accession>
<dbReference type="GO" id="GO:0006335">
    <property type="term" value="P:DNA replication-dependent chromatin assembly"/>
    <property type="evidence" value="ECO:0007669"/>
    <property type="project" value="TreeGrafter"/>
</dbReference>
<keyword evidence="2" id="KW-0802">TPR repeat</keyword>
<feature type="compositionally biased region" description="Polar residues" evidence="3">
    <location>
        <begin position="384"/>
        <end position="396"/>
    </location>
</feature>
<dbReference type="GO" id="GO:0005654">
    <property type="term" value="C:nucleoplasm"/>
    <property type="evidence" value="ECO:0007669"/>
    <property type="project" value="TreeGrafter"/>
</dbReference>
<dbReference type="SUPFAM" id="SSF48452">
    <property type="entry name" value="TPR-like"/>
    <property type="match status" value="1"/>
</dbReference>
<dbReference type="GO" id="GO:0042393">
    <property type="term" value="F:histone binding"/>
    <property type="evidence" value="ECO:0007669"/>
    <property type="project" value="TreeGrafter"/>
</dbReference>
<keyword evidence="1" id="KW-0677">Repeat</keyword>